<name>A0A6J5ZCI8_9ZZZZ</name>
<protein>
    <submittedName>
        <fullName evidence="2">Unannotated protein</fullName>
    </submittedName>
</protein>
<gene>
    <name evidence="2" type="ORF">UFOPK3820_00815</name>
</gene>
<keyword evidence="1" id="KW-0472">Membrane</keyword>
<evidence type="ECO:0000313" key="2">
    <source>
        <dbReference type="EMBL" id="CAB4339176.1"/>
    </source>
</evidence>
<organism evidence="2">
    <name type="scientific">freshwater metagenome</name>
    <dbReference type="NCBI Taxonomy" id="449393"/>
    <lineage>
        <taxon>unclassified sequences</taxon>
        <taxon>metagenomes</taxon>
        <taxon>ecological metagenomes</taxon>
    </lineage>
</organism>
<reference evidence="2" key="1">
    <citation type="submission" date="2020-05" db="EMBL/GenBank/DDBJ databases">
        <authorList>
            <person name="Chiriac C."/>
            <person name="Salcher M."/>
            <person name="Ghai R."/>
            <person name="Kavagutti S V."/>
        </authorList>
    </citation>
    <scope>NUCLEOTIDE SEQUENCE</scope>
</reference>
<dbReference type="AlphaFoldDB" id="A0A6J5ZCI8"/>
<evidence type="ECO:0000256" key="1">
    <source>
        <dbReference type="SAM" id="Phobius"/>
    </source>
</evidence>
<feature type="transmembrane region" description="Helical" evidence="1">
    <location>
        <begin position="24"/>
        <end position="45"/>
    </location>
</feature>
<keyword evidence="1" id="KW-1133">Transmembrane helix</keyword>
<proteinExistence type="predicted"/>
<accession>A0A6J5ZCI8</accession>
<sequence length="217" mass="23421">MLDGESQEDSADSSERRWFRNPKIIFGLVASLIFGGSTLATNFSIGNGRIEFGQGLFTVRACDSWISVGLFPTAAQYNGYSRVDSVELIGLDPVKCASKFLRFQFFDSSSATALPMYVGVIRSDTVTATAETGTATLLTVFDTSTVYSGATSAAYTAYARRALTLVNQAKVNVGYDDGYLRISYNALTGSWKINFVQPLALMTAVSRITVESAPFVA</sequence>
<keyword evidence="1" id="KW-0812">Transmembrane</keyword>
<dbReference type="EMBL" id="CAESAB010000028">
    <property type="protein sequence ID" value="CAB4339176.1"/>
    <property type="molecule type" value="Genomic_DNA"/>
</dbReference>